<feature type="region of interest" description="Disordered" evidence="1">
    <location>
        <begin position="51"/>
        <end position="71"/>
    </location>
</feature>
<accession>A0A177PD25</accession>
<evidence type="ECO:0000256" key="1">
    <source>
        <dbReference type="SAM" id="MobiDB-lite"/>
    </source>
</evidence>
<dbReference type="STRING" id="702114.A1355_17495"/>
<protein>
    <submittedName>
        <fullName evidence="3">Uncharacterized protein</fullName>
    </submittedName>
</protein>
<keyword evidence="4" id="KW-1185">Reference proteome</keyword>
<dbReference type="RefSeq" id="WP_064024161.1">
    <property type="nucleotide sequence ID" value="NZ_LUUK01000013.1"/>
</dbReference>
<evidence type="ECO:0000256" key="2">
    <source>
        <dbReference type="SAM" id="Phobius"/>
    </source>
</evidence>
<keyword evidence="2" id="KW-1133">Transmembrane helix</keyword>
<dbReference type="AlphaFoldDB" id="A0A177PD25"/>
<evidence type="ECO:0000313" key="3">
    <source>
        <dbReference type="EMBL" id="OAI28185.1"/>
    </source>
</evidence>
<dbReference type="OrthoDB" id="5574439at2"/>
<keyword evidence="2" id="KW-0472">Membrane</keyword>
<feature type="transmembrane region" description="Helical" evidence="2">
    <location>
        <begin position="6"/>
        <end position="23"/>
    </location>
</feature>
<organism evidence="3 4">
    <name type="scientific">Methylomonas koyamae</name>
    <dbReference type="NCBI Taxonomy" id="702114"/>
    <lineage>
        <taxon>Bacteria</taxon>
        <taxon>Pseudomonadati</taxon>
        <taxon>Pseudomonadota</taxon>
        <taxon>Gammaproteobacteria</taxon>
        <taxon>Methylococcales</taxon>
        <taxon>Methylococcaceae</taxon>
        <taxon>Methylomonas</taxon>
    </lineage>
</organism>
<gene>
    <name evidence="3" type="ORF">A1355_17495</name>
</gene>
<sequence length="216" mass="23330">MIQIIVVSTIFSLLLLGLLVWAIKRKIALRRQLETAQIATPGSAMLADANPQHLNAPPAAEPTCAEPAKPSAAPVNLGAVSAVPLPHTASDTAIPEDSVLRRHFLAMRLAEREQRARPYPTDSVLRRHYDAMQKAALETASAVRPASAAGHQPARPIPKSAQLPEDSVLKRHVLTQLLSDIQSQLPPQPTDSALKRHYAALLQTELDKRLTGGFPA</sequence>
<dbReference type="Proteomes" id="UP000077628">
    <property type="component" value="Unassembled WGS sequence"/>
</dbReference>
<proteinExistence type="predicted"/>
<feature type="region of interest" description="Disordered" evidence="1">
    <location>
        <begin position="144"/>
        <end position="164"/>
    </location>
</feature>
<evidence type="ECO:0000313" key="4">
    <source>
        <dbReference type="Proteomes" id="UP000077628"/>
    </source>
</evidence>
<dbReference type="EMBL" id="LUUK01000013">
    <property type="protein sequence ID" value="OAI28185.1"/>
    <property type="molecule type" value="Genomic_DNA"/>
</dbReference>
<name>A0A177PD25_9GAMM</name>
<feature type="compositionally biased region" description="Low complexity" evidence="1">
    <location>
        <begin position="56"/>
        <end position="70"/>
    </location>
</feature>
<comment type="caution">
    <text evidence="3">The sequence shown here is derived from an EMBL/GenBank/DDBJ whole genome shotgun (WGS) entry which is preliminary data.</text>
</comment>
<reference evidence="4" key="1">
    <citation type="submission" date="2016-03" db="EMBL/GenBank/DDBJ databases">
        <authorList>
            <person name="Heylen K."/>
            <person name="De Vos P."/>
            <person name="Vekeman B."/>
        </authorList>
    </citation>
    <scope>NUCLEOTIDE SEQUENCE [LARGE SCALE GENOMIC DNA]</scope>
    <source>
        <strain evidence="4">R-45383</strain>
    </source>
</reference>
<keyword evidence="2" id="KW-0812">Transmembrane</keyword>